<accession>A0A7R8CBG4</accession>
<protein>
    <submittedName>
        <fullName evidence="1">(salmon louse) hypothetical protein</fullName>
    </submittedName>
</protein>
<dbReference type="Proteomes" id="UP000675881">
    <property type="component" value="Chromosome 1"/>
</dbReference>
<proteinExistence type="predicted"/>
<evidence type="ECO:0000313" key="2">
    <source>
        <dbReference type="Proteomes" id="UP000675881"/>
    </source>
</evidence>
<name>A0A7R8CBG4_LEPSM</name>
<organism evidence="1 2">
    <name type="scientific">Lepeophtheirus salmonis</name>
    <name type="common">Salmon louse</name>
    <name type="synonym">Caligus salmonis</name>
    <dbReference type="NCBI Taxonomy" id="72036"/>
    <lineage>
        <taxon>Eukaryota</taxon>
        <taxon>Metazoa</taxon>
        <taxon>Ecdysozoa</taxon>
        <taxon>Arthropoda</taxon>
        <taxon>Crustacea</taxon>
        <taxon>Multicrustacea</taxon>
        <taxon>Hexanauplia</taxon>
        <taxon>Copepoda</taxon>
        <taxon>Siphonostomatoida</taxon>
        <taxon>Caligidae</taxon>
        <taxon>Lepeophtheirus</taxon>
    </lineage>
</organism>
<reference evidence="1" key="1">
    <citation type="submission" date="2021-02" db="EMBL/GenBank/DDBJ databases">
        <authorList>
            <person name="Bekaert M."/>
        </authorList>
    </citation>
    <scope>NUCLEOTIDE SEQUENCE</scope>
    <source>
        <strain evidence="1">IoA-00</strain>
    </source>
</reference>
<evidence type="ECO:0000313" key="1">
    <source>
        <dbReference type="EMBL" id="CAF2758894.1"/>
    </source>
</evidence>
<dbReference type="AlphaFoldDB" id="A0A7R8CBG4"/>
<dbReference type="EMBL" id="HG994580">
    <property type="protein sequence ID" value="CAF2758894.1"/>
    <property type="molecule type" value="Genomic_DNA"/>
</dbReference>
<gene>
    <name evidence="1" type="ORF">LSAA_1232</name>
</gene>
<keyword evidence="2" id="KW-1185">Reference proteome</keyword>
<sequence>MQGLAARLNSFREKCPLKQQEMAVTEEELDGQVAREMFDPALRSKVSSTGLKRSDEELLARLQPIAKALEQGQMHYCSSNQYLERVIILPQKQPSKYNTCGKEMVAKLVFSIQVHE</sequence>